<organism evidence="1 2">
    <name type="scientific">Plasmodium malariae</name>
    <dbReference type="NCBI Taxonomy" id="5858"/>
    <lineage>
        <taxon>Eukaryota</taxon>
        <taxon>Sar</taxon>
        <taxon>Alveolata</taxon>
        <taxon>Apicomplexa</taxon>
        <taxon>Aconoidasida</taxon>
        <taxon>Haemosporida</taxon>
        <taxon>Plasmodiidae</taxon>
        <taxon>Plasmodium</taxon>
        <taxon>Plasmodium (Plasmodium)</taxon>
    </lineage>
</organism>
<evidence type="ECO:0000313" key="2">
    <source>
        <dbReference type="Proteomes" id="UP000078597"/>
    </source>
</evidence>
<sequence>MTSGSTYENEYTVTLYLKYRDDFNNKAISDTQNSSGHGENPSMKYMHIYSDDGDLVNACQEIGRYLIEINEHYKCDRHNRYNVCKKEIKTIYFHILRKLENLYKLYKDFNSFITQEKTSSSNCEHPKNCYDFYIEHYKECEGNVYNEFCGELRNFKEVND</sequence>
<reference evidence="2" key="1">
    <citation type="submission" date="2016-05" db="EMBL/GenBank/DDBJ databases">
        <authorList>
            <person name="Naeem Raeece"/>
        </authorList>
    </citation>
    <scope>NUCLEOTIDE SEQUENCE [LARGE SCALE GENOMIC DNA]</scope>
</reference>
<protein>
    <submittedName>
        <fullName evidence="1">PIR Superfamily Protein</fullName>
    </submittedName>
</protein>
<name>A0A1A8X870_PLAMA</name>
<evidence type="ECO:0000313" key="1">
    <source>
        <dbReference type="EMBL" id="SBT00823.1"/>
    </source>
</evidence>
<dbReference type="AlphaFoldDB" id="A0A1A8X870"/>
<dbReference type="Proteomes" id="UP000078597">
    <property type="component" value="Unassembled WGS sequence"/>
</dbReference>
<gene>
    <name evidence="1" type="ORF">PMALA_078520</name>
</gene>
<accession>A0A1A8X870</accession>
<dbReference type="EMBL" id="FLQW01006656">
    <property type="protein sequence ID" value="SBT00823.1"/>
    <property type="molecule type" value="Genomic_DNA"/>
</dbReference>
<proteinExistence type="predicted"/>